<dbReference type="EMBL" id="PGGS01000395">
    <property type="protein sequence ID" value="PNH04360.1"/>
    <property type="molecule type" value="Genomic_DNA"/>
</dbReference>
<evidence type="ECO:0000256" key="2">
    <source>
        <dbReference type="ARBA" id="ARBA00022679"/>
    </source>
</evidence>
<dbReference type="AlphaFoldDB" id="A0A2J7ZVR8"/>
<organism evidence="6 7">
    <name type="scientific">Tetrabaena socialis</name>
    <dbReference type="NCBI Taxonomy" id="47790"/>
    <lineage>
        <taxon>Eukaryota</taxon>
        <taxon>Viridiplantae</taxon>
        <taxon>Chlorophyta</taxon>
        <taxon>core chlorophytes</taxon>
        <taxon>Chlorophyceae</taxon>
        <taxon>CS clade</taxon>
        <taxon>Chlamydomonadales</taxon>
        <taxon>Tetrabaenaceae</taxon>
        <taxon>Tetrabaena</taxon>
    </lineage>
</organism>
<name>A0A2J7ZVR8_9CHLO</name>
<dbReference type="Pfam" id="PF02816">
    <property type="entry name" value="Alpha_kinase"/>
    <property type="match status" value="1"/>
</dbReference>
<keyword evidence="2" id="KW-0808">Transferase</keyword>
<evidence type="ECO:0000256" key="1">
    <source>
        <dbReference type="ARBA" id="ARBA00022527"/>
    </source>
</evidence>
<comment type="caution">
    <text evidence="6">The sequence shown here is derived from an EMBL/GenBank/DDBJ whole genome shotgun (WGS) entry which is preliminary data.</text>
</comment>
<accession>A0A2J7ZVR8</accession>
<protein>
    <submittedName>
        <fullName evidence="6">Alpha-protein kinase vwkA</fullName>
    </submittedName>
</protein>
<evidence type="ECO:0000256" key="4">
    <source>
        <dbReference type="SAM" id="MobiDB-lite"/>
    </source>
</evidence>
<reference evidence="6 7" key="1">
    <citation type="journal article" date="2017" name="Mol. Biol. Evol.">
        <title>The 4-celled Tetrabaena socialis nuclear genome reveals the essential components for genetic control of cell number at the origin of multicellularity in the volvocine lineage.</title>
        <authorList>
            <person name="Featherston J."/>
            <person name="Arakaki Y."/>
            <person name="Hanschen E.R."/>
            <person name="Ferris P.J."/>
            <person name="Michod R.E."/>
            <person name="Olson B.J.S.C."/>
            <person name="Nozaki H."/>
            <person name="Durand P.M."/>
        </authorList>
    </citation>
    <scope>NUCLEOTIDE SEQUENCE [LARGE SCALE GENOMIC DNA]</scope>
    <source>
        <strain evidence="6 7">NIES-571</strain>
    </source>
</reference>
<feature type="compositionally biased region" description="Pro residues" evidence="4">
    <location>
        <begin position="187"/>
        <end position="198"/>
    </location>
</feature>
<keyword evidence="3 6" id="KW-0418">Kinase</keyword>
<evidence type="ECO:0000313" key="6">
    <source>
        <dbReference type="EMBL" id="PNH04360.1"/>
    </source>
</evidence>
<keyword evidence="7" id="KW-1185">Reference proteome</keyword>
<sequence>MEVHSVASFLAGQFNIHAEEQGLDIPEIRYTECDMVCVAQPNNPRRFLLMEPLLTGEMRKYNNNMGVVNPLDPQPHLQAFSHWSHKVTERMLMIVDLQGFKTPAQGGTPAKIAKILLVDPAIHCIQDDFYSKTNWSADGLGFDMFYESHYNKKFGHCGTYCKKLIPTCNAFRLKLHEMAKAARMRSPTPPPRPSPAVTPPRRIEETASTSPLVAKKVELMMKPAAKAHEECALLLAARNVSVPANLHEAITECVKRGLLTMERAKQLHDRREQGNDGRHDWSEIEALFSVPGDRVAGGGGNRGGGRQQGGGRGVSQQGGNRGCGDGQGRRGKQRK</sequence>
<dbReference type="Proteomes" id="UP000236333">
    <property type="component" value="Unassembled WGS sequence"/>
</dbReference>
<evidence type="ECO:0000313" key="7">
    <source>
        <dbReference type="Proteomes" id="UP000236333"/>
    </source>
</evidence>
<feature type="domain" description="Alpha-type protein kinase" evidence="5">
    <location>
        <begin position="1"/>
        <end position="178"/>
    </location>
</feature>
<dbReference type="SMART" id="SM00811">
    <property type="entry name" value="Alpha_kinase"/>
    <property type="match status" value="1"/>
</dbReference>
<dbReference type="Gene3D" id="3.20.200.10">
    <property type="entry name" value="MHCK/EF2 kinase"/>
    <property type="match status" value="1"/>
</dbReference>
<gene>
    <name evidence="6" type="ORF">TSOC_009475</name>
</gene>
<dbReference type="InterPro" id="IPR011009">
    <property type="entry name" value="Kinase-like_dom_sf"/>
</dbReference>
<dbReference type="SUPFAM" id="SSF56112">
    <property type="entry name" value="Protein kinase-like (PK-like)"/>
    <property type="match status" value="1"/>
</dbReference>
<proteinExistence type="predicted"/>
<dbReference type="OrthoDB" id="544387at2759"/>
<dbReference type="InterPro" id="IPR052969">
    <property type="entry name" value="Thr-specific_kinase-like"/>
</dbReference>
<dbReference type="GO" id="GO:0005524">
    <property type="term" value="F:ATP binding"/>
    <property type="evidence" value="ECO:0007669"/>
    <property type="project" value="InterPro"/>
</dbReference>
<feature type="compositionally biased region" description="Gly residues" evidence="4">
    <location>
        <begin position="295"/>
        <end position="313"/>
    </location>
</feature>
<evidence type="ECO:0000256" key="3">
    <source>
        <dbReference type="ARBA" id="ARBA00022777"/>
    </source>
</evidence>
<dbReference type="PROSITE" id="PS51158">
    <property type="entry name" value="ALPHA_KINASE"/>
    <property type="match status" value="1"/>
</dbReference>
<dbReference type="InterPro" id="IPR004166">
    <property type="entry name" value="a-kinase_dom"/>
</dbReference>
<evidence type="ECO:0000259" key="5">
    <source>
        <dbReference type="PROSITE" id="PS51158"/>
    </source>
</evidence>
<keyword evidence="1" id="KW-0723">Serine/threonine-protein kinase</keyword>
<feature type="region of interest" description="Disordered" evidence="4">
    <location>
        <begin position="181"/>
        <end position="204"/>
    </location>
</feature>
<dbReference type="PANTHER" id="PTHR47763">
    <property type="entry name" value="ALPHA-PROTEIN KINASE VWKA"/>
    <property type="match status" value="1"/>
</dbReference>
<dbReference type="GO" id="GO:0004674">
    <property type="term" value="F:protein serine/threonine kinase activity"/>
    <property type="evidence" value="ECO:0007669"/>
    <property type="project" value="UniProtKB-KW"/>
</dbReference>
<feature type="region of interest" description="Disordered" evidence="4">
    <location>
        <begin position="290"/>
        <end position="335"/>
    </location>
</feature>